<comment type="caution">
    <text evidence="2">The sequence shown here is derived from an EMBL/GenBank/DDBJ whole genome shotgun (WGS) entry which is preliminary data.</text>
</comment>
<keyword evidence="3" id="KW-1185">Reference proteome</keyword>
<feature type="region of interest" description="Disordered" evidence="1">
    <location>
        <begin position="1"/>
        <end position="81"/>
    </location>
</feature>
<accession>A0A401LBL8</accession>
<dbReference type="Proteomes" id="UP000287361">
    <property type="component" value="Unassembled WGS sequence"/>
</dbReference>
<reference evidence="2 3" key="1">
    <citation type="submission" date="2018-10" db="EMBL/GenBank/DDBJ databases">
        <title>Draft Genome Sequence of Anaerotignum sp. KCTC 15736.</title>
        <authorList>
            <person name="Choi S.H."/>
            <person name="Kim J.S."/>
            <person name="Kang S.W."/>
            <person name="Lee J.S."/>
            <person name="Park S.H."/>
        </authorList>
    </citation>
    <scope>NUCLEOTIDE SEQUENCE [LARGE SCALE GENOMIC DNA]</scope>
    <source>
        <strain evidence="2 3">KCTC 15736</strain>
    </source>
</reference>
<feature type="compositionally biased region" description="Basic and acidic residues" evidence="1">
    <location>
        <begin position="52"/>
        <end position="81"/>
    </location>
</feature>
<evidence type="ECO:0000256" key="1">
    <source>
        <dbReference type="SAM" id="MobiDB-lite"/>
    </source>
</evidence>
<dbReference type="AlphaFoldDB" id="A0A401LBL8"/>
<evidence type="ECO:0000313" key="3">
    <source>
        <dbReference type="Proteomes" id="UP000287361"/>
    </source>
</evidence>
<sequence>MFFGREKIRKGDKRKGFHEGNQNENSKDKGGQQGKDRAEGEKGAGCEDDGETGGKAEAAHKEPRKGKAQDEPEGDRAGRSG</sequence>
<dbReference type="EMBL" id="BHVZ01000001">
    <property type="protein sequence ID" value="GCB28909.1"/>
    <property type="molecule type" value="Genomic_DNA"/>
</dbReference>
<protein>
    <submittedName>
        <fullName evidence="2">Uncharacterized protein</fullName>
    </submittedName>
</protein>
<organism evidence="2 3">
    <name type="scientific">Anaerotignum faecicola</name>
    <dbReference type="NCBI Taxonomy" id="2358141"/>
    <lineage>
        <taxon>Bacteria</taxon>
        <taxon>Bacillati</taxon>
        <taxon>Bacillota</taxon>
        <taxon>Clostridia</taxon>
        <taxon>Lachnospirales</taxon>
        <taxon>Anaerotignaceae</taxon>
        <taxon>Anaerotignum</taxon>
    </lineage>
</organism>
<name>A0A401LBL8_9FIRM</name>
<proteinExistence type="predicted"/>
<evidence type="ECO:0000313" key="2">
    <source>
        <dbReference type="EMBL" id="GCB28909.1"/>
    </source>
</evidence>
<gene>
    <name evidence="2" type="ORF">KGMB03357_05700</name>
</gene>
<feature type="compositionally biased region" description="Basic and acidic residues" evidence="1">
    <location>
        <begin position="25"/>
        <end position="45"/>
    </location>
</feature>
<feature type="compositionally biased region" description="Basic residues" evidence="1">
    <location>
        <begin position="7"/>
        <end position="16"/>
    </location>
</feature>